<feature type="region of interest" description="Disordered" evidence="6">
    <location>
        <begin position="1330"/>
        <end position="1377"/>
    </location>
</feature>
<dbReference type="GO" id="GO:0000981">
    <property type="term" value="F:DNA-binding transcription factor activity, RNA polymerase II-specific"/>
    <property type="evidence" value="ECO:0007669"/>
    <property type="project" value="TreeGrafter"/>
</dbReference>
<evidence type="ECO:0000259" key="7">
    <source>
        <dbReference type="PROSITE" id="PS51526"/>
    </source>
</evidence>
<evidence type="ECO:0000256" key="1">
    <source>
        <dbReference type="ARBA" id="ARBA00004123"/>
    </source>
</evidence>
<keyword evidence="5" id="KW-0539">Nucleus</keyword>
<dbReference type="InterPro" id="IPR039779">
    <property type="entry name" value="RFX-like"/>
</dbReference>
<evidence type="ECO:0000313" key="9">
    <source>
        <dbReference type="Proteomes" id="UP000728185"/>
    </source>
</evidence>
<dbReference type="Pfam" id="PF02257">
    <property type="entry name" value="RFX_DNA_binding"/>
    <property type="match status" value="1"/>
</dbReference>
<dbReference type="Pfam" id="PF25340">
    <property type="entry name" value="BCD_RFX"/>
    <property type="match status" value="2"/>
</dbReference>
<dbReference type="Proteomes" id="UP000728185">
    <property type="component" value="Unassembled WGS sequence"/>
</dbReference>
<dbReference type="PROSITE" id="PS51526">
    <property type="entry name" value="RFX_DBD"/>
    <property type="match status" value="1"/>
</dbReference>
<keyword evidence="9" id="KW-1185">Reference proteome</keyword>
<keyword evidence="4" id="KW-0804">Transcription</keyword>
<protein>
    <submittedName>
        <fullName evidence="8">Transcription factor RFX3</fullName>
    </submittedName>
</protein>
<dbReference type="InterPro" id="IPR057321">
    <property type="entry name" value="RFX1-4/6/8-like_BCD"/>
</dbReference>
<dbReference type="FunFam" id="1.10.10.10:FF:000017">
    <property type="entry name" value="transcription factor RFX3 isoform X1"/>
    <property type="match status" value="1"/>
</dbReference>
<evidence type="ECO:0000256" key="6">
    <source>
        <dbReference type="SAM" id="MobiDB-lite"/>
    </source>
</evidence>
<dbReference type="GO" id="GO:0005634">
    <property type="term" value="C:nucleus"/>
    <property type="evidence" value="ECO:0007669"/>
    <property type="project" value="UniProtKB-SubCell"/>
</dbReference>
<dbReference type="InterPro" id="IPR036388">
    <property type="entry name" value="WH-like_DNA-bd_sf"/>
</dbReference>
<dbReference type="OrthoDB" id="10056949at2759"/>
<dbReference type="InterPro" id="IPR036390">
    <property type="entry name" value="WH_DNA-bd_sf"/>
</dbReference>
<accession>A0A8E0RJW3</accession>
<dbReference type="PANTHER" id="PTHR12619">
    <property type="entry name" value="RFX TRANSCRIPTION FACTOR FAMILY"/>
    <property type="match status" value="1"/>
</dbReference>
<dbReference type="GO" id="GO:0000978">
    <property type="term" value="F:RNA polymerase II cis-regulatory region sequence-specific DNA binding"/>
    <property type="evidence" value="ECO:0007669"/>
    <property type="project" value="TreeGrafter"/>
</dbReference>
<dbReference type="SUPFAM" id="SSF46785">
    <property type="entry name" value="Winged helix' DNA-binding domain"/>
    <property type="match status" value="1"/>
</dbReference>
<feature type="compositionally biased region" description="Low complexity" evidence="6">
    <location>
        <begin position="1330"/>
        <end position="1339"/>
    </location>
</feature>
<evidence type="ECO:0000256" key="3">
    <source>
        <dbReference type="ARBA" id="ARBA00023125"/>
    </source>
</evidence>
<keyword evidence="2" id="KW-0805">Transcription regulation</keyword>
<keyword evidence="3" id="KW-0238">DNA-binding</keyword>
<sequence length="1468" mass="158954">MWPRIFSCQPGSLDCVRDVHLLNQIVSAHLPTNTMPHSTMGGTDCTTGFDVNNSGSVVSPVGKEPACSLMNGSMALQQRGFVNYDNWSVMQPHNILGRMCMNNSDPVCPPLTTAINSSVPFCADYLNASCTKTLGPGNDCNLLYPRVITDSVRTMASLRGLPAFSGFPLKSTLMTNAQQSPGSGPMPFGLGPLPSGLYPMATGYMNTRNPNYIAGTNNMGSSTFNPKYNLESGSGTATSSIRFAHSSSALSSSASTSVSYAATPSFLTSSVACALANGPPTFHTRSGQEGLTPSLTGVSAQQSTEYTTSRLGSQSNQPFMNYIRHCTRASPVTVQWLLENYESADGVSLSRSALYSHYLRHCLEHWLEPMNPASFGKLIRSIFVGLRTRRLGTRGNSKYHYYGIRIKATSALNQLPTDTKTVSCFQHRMKSNTIVKVTTNILFLNGPEHGSQRKEPYPSSSRTSKSDSLRSCTITSNSHSRMACVTDRHRSGFSNSRLVSLGSDGLGTTHLNSLSNSIGAGSKFASGGPSNPNGIWRGWDSRTRSSLGRLNPRASSGGLGSLSSTGVCSSVSTLNRAMSWPRPTGTLGIPGQMHMTNGNNVSMSASYEPYGHANASPLNRQVQVVQCVVLIIHDIVSFHYTDIYLSFIKRESHETSGDTINNVSGCKFTPDQLAQFVRLYELHCEQVFTIIINLQLESLRSIWHQFWRSSEGSTHVSEFHLTKAQLMSLCEDGNVCQFVELADRLLYQALLDVIIGDSLRSMPVSLIQGVRVLMKFMEPCLRSAIRQFNPNLINIKLTAVSGFTKGLRRALGLTHLSQAVVSVIQDPERLRQMLNDITKVDLESIEAQGSWASDCPGHLLNMTPAHESKVPNKLHTVGPLPTGGKSDVTGREVIFSAEPVDFESLLTGSAVQTWPSPITCTPNSSGRTTTTPATTQMVTSFSSESRSTRIGVKELHTELCGLLSSRGGLPEWTAWLDRIVARSLSGPVSGPKRANAARQLMLVWTYYSSLLMRELTLRSAVSFSSCHLLRMLCDEYLSYRLEQVASSPLTLLPKLYEPVNLCTVNTTQATSPTTTSIALPEDRLSTVTPSAVSENSRISGLNLSTHNQELIVPNLIEDGDTLASLNDACMDFIDSQILSSGFGDGPILNTSPSIRGQHVADTYFTSKSPDLGHSRFLGSDISELERATNYFLLGFGTDPLLTESNSLGGDKSLALNDITDSWSGSGDQNANLSGSTLSGFAVSDRPVTPHMTGASVDLLGSPNSVGTGLSLGGTHRSELNTPKPSGLILKTESPLICVTSMSNQNNDRNLETAQTSDGTVSTTTVYMQTSNNSTTSISNPAVIHSKSSRKPLRPQMVRQSAIPDEEWDQTSDDPIRTPETRIRSESLDWFGAVDEDLSSGVCANYSRSTGYVIDSSSTNITRRFMNPFTSNTEKRVVASLCDDVLRGSYSQTPRKTVCITMGGEDQKS</sequence>
<evidence type="ECO:0000256" key="2">
    <source>
        <dbReference type="ARBA" id="ARBA00023015"/>
    </source>
</evidence>
<comment type="subcellular location">
    <subcellularLocation>
        <location evidence="1">Nucleus</location>
    </subcellularLocation>
</comment>
<reference evidence="8" key="1">
    <citation type="submission" date="2019-05" db="EMBL/GenBank/DDBJ databases">
        <title>Annotation for the trematode Fasciolopsis buski.</title>
        <authorList>
            <person name="Choi Y.-J."/>
        </authorList>
    </citation>
    <scope>NUCLEOTIDE SEQUENCE</scope>
    <source>
        <strain evidence="8">HT</strain>
        <tissue evidence="8">Whole worm</tissue>
    </source>
</reference>
<feature type="domain" description="RFX-type winged-helix" evidence="7">
    <location>
        <begin position="333"/>
        <end position="408"/>
    </location>
</feature>
<organism evidence="8 9">
    <name type="scientific">Fasciolopsis buskii</name>
    <dbReference type="NCBI Taxonomy" id="27845"/>
    <lineage>
        <taxon>Eukaryota</taxon>
        <taxon>Metazoa</taxon>
        <taxon>Spiralia</taxon>
        <taxon>Lophotrochozoa</taxon>
        <taxon>Platyhelminthes</taxon>
        <taxon>Trematoda</taxon>
        <taxon>Digenea</taxon>
        <taxon>Plagiorchiida</taxon>
        <taxon>Echinostomata</taxon>
        <taxon>Echinostomatoidea</taxon>
        <taxon>Fasciolidae</taxon>
        <taxon>Fasciolopsis</taxon>
    </lineage>
</organism>
<dbReference type="InterPro" id="IPR003150">
    <property type="entry name" value="DNA-bd_RFX"/>
</dbReference>
<dbReference type="PANTHER" id="PTHR12619:SF33">
    <property type="entry name" value="RFX, ISOFORM H"/>
    <property type="match status" value="1"/>
</dbReference>
<gene>
    <name evidence="8" type="ORF">FBUS_05285</name>
</gene>
<dbReference type="EMBL" id="LUCM01010735">
    <property type="protein sequence ID" value="KAA0185083.1"/>
    <property type="molecule type" value="Genomic_DNA"/>
</dbReference>
<feature type="region of interest" description="Disordered" evidence="6">
    <location>
        <begin position="445"/>
        <end position="472"/>
    </location>
</feature>
<comment type="caution">
    <text evidence="8">The sequence shown here is derived from an EMBL/GenBank/DDBJ whole genome shotgun (WGS) entry which is preliminary data.</text>
</comment>
<dbReference type="Gene3D" id="1.10.10.10">
    <property type="entry name" value="Winged helix-like DNA-binding domain superfamily/Winged helix DNA-binding domain"/>
    <property type="match status" value="1"/>
</dbReference>
<name>A0A8E0RJW3_9TREM</name>
<evidence type="ECO:0000313" key="8">
    <source>
        <dbReference type="EMBL" id="KAA0185083.1"/>
    </source>
</evidence>
<evidence type="ECO:0000256" key="5">
    <source>
        <dbReference type="ARBA" id="ARBA00023242"/>
    </source>
</evidence>
<evidence type="ECO:0000256" key="4">
    <source>
        <dbReference type="ARBA" id="ARBA00023163"/>
    </source>
</evidence>
<proteinExistence type="predicted"/>